<feature type="compositionally biased region" description="Basic and acidic residues" evidence="1">
    <location>
        <begin position="400"/>
        <end position="409"/>
    </location>
</feature>
<feature type="compositionally biased region" description="Polar residues" evidence="1">
    <location>
        <begin position="320"/>
        <end position="329"/>
    </location>
</feature>
<dbReference type="EMBL" id="CAAKMV010000196">
    <property type="protein sequence ID" value="VIO64372.1"/>
    <property type="molecule type" value="Genomic_DNA"/>
</dbReference>
<feature type="region of interest" description="Disordered" evidence="1">
    <location>
        <begin position="315"/>
        <end position="374"/>
    </location>
</feature>
<dbReference type="Proteomes" id="UP000746612">
    <property type="component" value="Unassembled WGS sequence"/>
</dbReference>
<feature type="compositionally biased region" description="Low complexity" evidence="1">
    <location>
        <begin position="857"/>
        <end position="868"/>
    </location>
</feature>
<evidence type="ECO:0000256" key="1">
    <source>
        <dbReference type="SAM" id="MobiDB-lite"/>
    </source>
</evidence>
<feature type="region of interest" description="Disordered" evidence="1">
    <location>
        <begin position="529"/>
        <end position="557"/>
    </location>
</feature>
<gene>
    <name evidence="3" type="ORF">FUG_LOCUS562517</name>
    <name evidence="2" type="ORF">MDCFG202_LOCUS185411</name>
</gene>
<feature type="compositionally biased region" description="Polar residues" evidence="1">
    <location>
        <begin position="911"/>
        <end position="923"/>
    </location>
</feature>
<feature type="region of interest" description="Disordered" evidence="1">
    <location>
        <begin position="818"/>
        <end position="923"/>
    </location>
</feature>
<organism evidence="3">
    <name type="scientific">Gibberella zeae</name>
    <name type="common">Wheat head blight fungus</name>
    <name type="synonym">Fusarium graminearum</name>
    <dbReference type="NCBI Taxonomy" id="5518"/>
    <lineage>
        <taxon>Eukaryota</taxon>
        <taxon>Fungi</taxon>
        <taxon>Dikarya</taxon>
        <taxon>Ascomycota</taxon>
        <taxon>Pezizomycotina</taxon>
        <taxon>Sordariomycetes</taxon>
        <taxon>Hypocreomycetidae</taxon>
        <taxon>Hypocreales</taxon>
        <taxon>Nectriaceae</taxon>
        <taxon>Fusarium</taxon>
    </lineage>
</organism>
<feature type="compositionally biased region" description="Basic and acidic residues" evidence="1">
    <location>
        <begin position="353"/>
        <end position="362"/>
    </location>
</feature>
<feature type="compositionally biased region" description="Basic and acidic residues" evidence="1">
    <location>
        <begin position="431"/>
        <end position="448"/>
    </location>
</feature>
<proteinExistence type="predicted"/>
<dbReference type="EMBL" id="CAJPIJ010000112">
    <property type="protein sequence ID" value="CAG1979427.1"/>
    <property type="molecule type" value="Genomic_DNA"/>
</dbReference>
<evidence type="ECO:0008006" key="4">
    <source>
        <dbReference type="Google" id="ProtNLM"/>
    </source>
</evidence>
<feature type="compositionally biased region" description="Pro residues" evidence="1">
    <location>
        <begin position="176"/>
        <end position="187"/>
    </location>
</feature>
<feature type="region of interest" description="Disordered" evidence="1">
    <location>
        <begin position="161"/>
        <end position="228"/>
    </location>
</feature>
<reference evidence="3" key="1">
    <citation type="submission" date="2019-04" db="EMBL/GenBank/DDBJ databases">
        <authorList>
            <person name="Melise S."/>
            <person name="Noan J."/>
            <person name="Okalmin O."/>
        </authorList>
    </citation>
    <scope>NUCLEOTIDE SEQUENCE</scope>
    <source>
        <strain evidence="3">FN9</strain>
    </source>
</reference>
<reference evidence="2" key="2">
    <citation type="submission" date="2021-03" db="EMBL/GenBank/DDBJ databases">
        <authorList>
            <person name="Alouane T."/>
            <person name="Langin T."/>
            <person name="Bonhomme L."/>
        </authorList>
    </citation>
    <scope>NUCLEOTIDE SEQUENCE</scope>
    <source>
        <strain evidence="2">MDC_Fg202</strain>
    </source>
</reference>
<accession>A0A4E9EQQ2</accession>
<dbReference type="OMA" id="GETWFIN"/>
<name>A0A4E9EQQ2_GIBZA</name>
<protein>
    <recommendedName>
        <fullName evidence="4">Fungal N-terminal domain-containing protein</fullName>
    </recommendedName>
</protein>
<dbReference type="AlphaFoldDB" id="A0A4E9EQQ2"/>
<feature type="region of interest" description="Disordered" evidence="1">
    <location>
        <begin position="400"/>
        <end position="475"/>
    </location>
</feature>
<evidence type="ECO:0000313" key="3">
    <source>
        <dbReference type="EMBL" id="VIO64372.1"/>
    </source>
</evidence>
<sequence length="923" mass="103190">MDPVSIIASIAGIATAGAQLSTTLFRVYNTVRHAPREIQSVAIEMSGLSVTLEHLNDILKTGKPYAKPSFFDAVSHVVKNIEATQKDIFKMVNENTMIVRFKWLKAPKYLSEIDKQKVTLTLQISILSAAILVKSKNESSSSLQEKVENRFRLQAESLIQTGQASLQRDNMERRIPQPPPQRAPSPPVRTTKRLPSPVRQSSIPGHVRPDELYGQSSTAGDNLDVPNQDDVETRSALIRHARAQPLPHPHDQSGEYAQGYYDDDREYQTNRGRSEGYDPLAGRVAQFGQHFHLHGDAATFLYNLVFMTEVVQHGKAPRAPSSSGATRGGSNDDPSYYSDELYSDSDSYTDTEGFDKADDSMNHRSGLKIPTRNVYRRPQEPARVVNQLLLAWTSLSQSEIEKNVADEKPTTTQSSYYKNAYVESDDESENEGVKSAKERSNWPHREEDSIPGSPNPSSHQIETPQADGPRRGTVRPLEQPYQYKYFQPGITAPYDPRMAPNHFSHQQNNHPIYDPWGYPYAVPAWQPLPPTPAPPEASTINVAPQEPPPKESSKPKFQKPHVLVLPHADEADSEIGNMTPKLDISPCRKMSIVRQGEEAVWNSDDYNSKNSIPGKSIMGTLIGDKTARNPHGLDLAHTLIRGQDMKLIYIRGSESELGETWFINEQPVFLQFFHCGYIPQFYPTKESDIKAMKQEYVAVGEEWASFEALNQLGLSNKGREEGRVLLDPNITWSMVKELAITTLQLRSMRQRRLYTTTFYNSIATFREKHCGAIPEPSAVPGYPNSLHHLMLNPQPVLTLEGTKPDAFKFLVKEEAKTEDAARRQTLDTKSTQPQIAVTPPPTPQESSSPEFDTSDMVSTVSTRSRFSRLVNRCKHGRKQSQLSPPLQKHGSRGSDNGTVTEGFEDDDNRPVTPTDSGVGSSIN</sequence>
<evidence type="ECO:0000313" key="2">
    <source>
        <dbReference type="EMBL" id="CAG1979427.1"/>
    </source>
</evidence>